<dbReference type="EMBL" id="BQFW01000009">
    <property type="protein sequence ID" value="GJJ74798.1"/>
    <property type="molecule type" value="Genomic_DNA"/>
</dbReference>
<organism evidence="1 2">
    <name type="scientific">Entomortierella parvispora</name>
    <dbReference type="NCBI Taxonomy" id="205924"/>
    <lineage>
        <taxon>Eukaryota</taxon>
        <taxon>Fungi</taxon>
        <taxon>Fungi incertae sedis</taxon>
        <taxon>Mucoromycota</taxon>
        <taxon>Mortierellomycotina</taxon>
        <taxon>Mortierellomycetes</taxon>
        <taxon>Mortierellales</taxon>
        <taxon>Mortierellaceae</taxon>
        <taxon>Entomortierella</taxon>
    </lineage>
</organism>
<gene>
    <name evidence="1" type="ORF">EMPS_07156</name>
</gene>
<name>A0A9P3LY63_9FUNG</name>
<proteinExistence type="predicted"/>
<sequence>MTAVSEVYITPEELAAMDDSQTADFWHKNQSSVVFIHRVQSLCMDYFPSISDGAFILMTGFKRIGQYLRELDLGVANDFIQNHGFGQIFQYAPHLRRFSVVDSIPATTRQKVWCSSEGCYSGGERATMLHSDQTTMTDWKCKDALKYLKIVLQYKDATPRILSSFLQDFSTGDSKAKSYLREQQQKKHQFYSQVNRLQFLEELTLGYDVSLIVHGMASLRHYLPFRATQEEIKDMNQKEQKRAQELVLDDFTLLMGLSKLTHLAQLRRLSLVGDFWSLMGQAEVEFIHIHWRSLESIEFSIEDEDVFYKVVRCAHWVWLKQHRPNLQFYALFMSRRN</sequence>
<evidence type="ECO:0000313" key="2">
    <source>
        <dbReference type="Proteomes" id="UP000827284"/>
    </source>
</evidence>
<dbReference type="OrthoDB" id="2405020at2759"/>
<protein>
    <submittedName>
        <fullName evidence="1">Uncharacterized protein</fullName>
    </submittedName>
</protein>
<comment type="caution">
    <text evidence="1">The sequence shown here is derived from an EMBL/GenBank/DDBJ whole genome shotgun (WGS) entry which is preliminary data.</text>
</comment>
<accession>A0A9P3LY63</accession>
<dbReference type="Proteomes" id="UP000827284">
    <property type="component" value="Unassembled WGS sequence"/>
</dbReference>
<dbReference type="AlphaFoldDB" id="A0A9P3LY63"/>
<keyword evidence="2" id="KW-1185">Reference proteome</keyword>
<reference evidence="1" key="2">
    <citation type="journal article" date="2022" name="Microbiol. Resour. Announc.">
        <title>Whole-Genome Sequence of Entomortierella parvispora E1425, a Mucoromycotan Fungus Associated with Burkholderiaceae-Related Endosymbiotic Bacteria.</title>
        <authorList>
            <person name="Herlambang A."/>
            <person name="Guo Y."/>
            <person name="Takashima Y."/>
            <person name="Narisawa K."/>
            <person name="Ohta H."/>
            <person name="Nishizawa T."/>
        </authorList>
    </citation>
    <scope>NUCLEOTIDE SEQUENCE</scope>
    <source>
        <strain evidence="1">E1425</strain>
    </source>
</reference>
<reference evidence="1" key="1">
    <citation type="submission" date="2021-11" db="EMBL/GenBank/DDBJ databases">
        <authorList>
            <person name="Herlambang A."/>
            <person name="Guo Y."/>
            <person name="Takashima Y."/>
            <person name="Nishizawa T."/>
        </authorList>
    </citation>
    <scope>NUCLEOTIDE SEQUENCE</scope>
    <source>
        <strain evidence="1">E1425</strain>
    </source>
</reference>
<evidence type="ECO:0000313" key="1">
    <source>
        <dbReference type="EMBL" id="GJJ74798.1"/>
    </source>
</evidence>